<keyword evidence="1" id="KW-0812">Transmembrane</keyword>
<keyword evidence="3" id="KW-1185">Reference proteome</keyword>
<feature type="transmembrane region" description="Helical" evidence="1">
    <location>
        <begin position="53"/>
        <end position="74"/>
    </location>
</feature>
<evidence type="ECO:0000313" key="3">
    <source>
        <dbReference type="Proteomes" id="UP000826146"/>
    </source>
</evidence>
<name>A0ABM7SER2_9HELI</name>
<dbReference type="RefSeq" id="WP_221271123.1">
    <property type="nucleotide sequence ID" value="NZ_AP024819.1"/>
</dbReference>
<gene>
    <name evidence="2" type="ORF">NHP190012_09210</name>
</gene>
<evidence type="ECO:0000313" key="2">
    <source>
        <dbReference type="EMBL" id="BCZ19279.1"/>
    </source>
</evidence>
<accession>A0ABM7SER2</accession>
<evidence type="ECO:0000256" key="1">
    <source>
        <dbReference type="SAM" id="Phobius"/>
    </source>
</evidence>
<organism evidence="2 3">
    <name type="scientific">Helicobacter gastrofelis</name>
    <dbReference type="NCBI Taxonomy" id="2849642"/>
    <lineage>
        <taxon>Bacteria</taxon>
        <taxon>Pseudomonadati</taxon>
        <taxon>Campylobacterota</taxon>
        <taxon>Epsilonproteobacteria</taxon>
        <taxon>Campylobacterales</taxon>
        <taxon>Helicobacteraceae</taxon>
        <taxon>Helicobacter</taxon>
    </lineage>
</organism>
<dbReference type="EMBL" id="AP024819">
    <property type="protein sequence ID" value="BCZ19279.1"/>
    <property type="molecule type" value="Genomic_DNA"/>
</dbReference>
<keyword evidence="1" id="KW-1133">Transmembrane helix</keyword>
<keyword evidence="1" id="KW-0472">Membrane</keyword>
<sequence length="178" mass="20826">MIDTTAILYSVLAHLKIFWANASPFALVIFGMHCAFFLCFYISGLSFRGFMSYFFYILAALCMLSAPLVVRYILEEQLFKIQTHIYETFSFTYTNAFMAKINVKNVGRLTINQCLLRLDVLHQPHNRLQDYLYQWVFVHTYTQSFKVQLPPQKSQDLAMDIEGYPYKQAPFKLSADCY</sequence>
<dbReference type="InterPro" id="IPR013417">
    <property type="entry name" value="CHP02588"/>
</dbReference>
<evidence type="ECO:0008006" key="4">
    <source>
        <dbReference type="Google" id="ProtNLM"/>
    </source>
</evidence>
<proteinExistence type="predicted"/>
<feature type="transmembrane region" description="Helical" evidence="1">
    <location>
        <begin position="25"/>
        <end position="47"/>
    </location>
</feature>
<reference evidence="2 3" key="1">
    <citation type="submission" date="2021-07" db="EMBL/GenBank/DDBJ databases">
        <title>Novel Helicobacter sp. Isolated from a cat.</title>
        <authorList>
            <person name="Rimbara E."/>
            <person name="Suzuki M."/>
        </authorList>
    </citation>
    <scope>NUCLEOTIDE SEQUENCE [LARGE SCALE GENOMIC DNA]</scope>
    <source>
        <strain evidence="3">NHP19-012</strain>
    </source>
</reference>
<dbReference type="Proteomes" id="UP000826146">
    <property type="component" value="Chromosome"/>
</dbReference>
<dbReference type="Pfam" id="PF09624">
    <property type="entry name" value="DUF2393"/>
    <property type="match status" value="1"/>
</dbReference>
<protein>
    <recommendedName>
        <fullName evidence="4">DUF2393 domain-containing protein</fullName>
    </recommendedName>
</protein>